<dbReference type="RefSeq" id="WP_281448736.1">
    <property type="nucleotide sequence ID" value="NZ_JASBAO010000001.1"/>
</dbReference>
<dbReference type="EMBL" id="JASBAO010000001">
    <property type="protein sequence ID" value="MDI2091647.1"/>
    <property type="molecule type" value="Genomic_DNA"/>
</dbReference>
<dbReference type="InterPro" id="IPR018760">
    <property type="entry name" value="DUF2326"/>
</dbReference>
<accession>A0ABT6Q3H2</accession>
<evidence type="ECO:0000259" key="2">
    <source>
        <dbReference type="Pfam" id="PF10088"/>
    </source>
</evidence>
<evidence type="ECO:0000313" key="3">
    <source>
        <dbReference type="EMBL" id="MDI2091647.1"/>
    </source>
</evidence>
<protein>
    <submittedName>
        <fullName evidence="3">DUF2326 domain-containing protein</fullName>
    </submittedName>
</protein>
<keyword evidence="4" id="KW-1185">Reference proteome</keyword>
<feature type="coiled-coil region" evidence="1">
    <location>
        <begin position="322"/>
        <end position="397"/>
    </location>
</feature>
<keyword evidence="1" id="KW-0175">Coiled coil</keyword>
<dbReference type="Proteomes" id="UP001431634">
    <property type="component" value="Unassembled WGS sequence"/>
</dbReference>
<sequence>MLKEIKSSLPTFKTLTFKPGLNVLLAERTIKTSSKRTRNGAGKTGLIELVHFLFGARSLKLFKVEALKEHNFSVIFDHADTEYTIERCDRSKLPFNFNNKKLGTEALNDQLGELFFKLNTNSAYNIKRFAPSFRMLFPYFVRNNNEGGFDASNQVTKYSKYQQPYQEQVGLSYLLGLDWNISIDFQEFRAHRKSIADLKKAFKDFANKEELDYFSYISSSKLRTEIILQEQELEDLKNNIDSFNVVPQYQEMQNEADDLTIQTSSLNLQIVQDQEMIKALQDSLVEEEPIPAQDIINLYNEAEVILSDLVKQRFEDVEVFHKAIIENRKEHLQSEINSTQSRIDDNQNKLTEIANRRQKIMNILQEGGALQEFSRLQEELNQKITSLQKLKQQLQLSEDVEKGERDLDQDKMRLEGELQLDLKERKAIVSKAILYFGQISKEFYEHAGSFVIEPTPNGLEFTTDISNARSKGVGNMQIFCFDMMLTLIALERGIHPGFLIHDSHLFDGVDERQVAKALQIGANLADKYGFQYIVTMNSDAVPDGELKRLGFDLIPYIIDVTLTDQPDGGLFGFKFSV</sequence>
<dbReference type="Pfam" id="PF10088">
    <property type="entry name" value="DUF2326"/>
    <property type="match status" value="1"/>
</dbReference>
<dbReference type="InterPro" id="IPR027417">
    <property type="entry name" value="P-loop_NTPase"/>
</dbReference>
<feature type="coiled-coil region" evidence="1">
    <location>
        <begin position="219"/>
        <end position="269"/>
    </location>
</feature>
<feature type="domain" description="DUF2326" evidence="2">
    <location>
        <begin position="439"/>
        <end position="575"/>
    </location>
</feature>
<evidence type="ECO:0000256" key="1">
    <source>
        <dbReference type="SAM" id="Coils"/>
    </source>
</evidence>
<comment type="caution">
    <text evidence="3">The sequence shown here is derived from an EMBL/GenBank/DDBJ whole genome shotgun (WGS) entry which is preliminary data.</text>
</comment>
<organism evidence="3 4">
    <name type="scientific">Commensalibacter oyaizuii</name>
    <dbReference type="NCBI Taxonomy" id="3043873"/>
    <lineage>
        <taxon>Bacteria</taxon>
        <taxon>Pseudomonadati</taxon>
        <taxon>Pseudomonadota</taxon>
        <taxon>Alphaproteobacteria</taxon>
        <taxon>Acetobacterales</taxon>
        <taxon>Acetobacteraceae</taxon>
    </lineage>
</organism>
<name>A0ABT6Q3H2_9PROT</name>
<reference evidence="3" key="1">
    <citation type="submission" date="2023-05" db="EMBL/GenBank/DDBJ databases">
        <title>Whole genome sequence of Commensalibacter sp.</title>
        <authorList>
            <person name="Charoenyingcharoen P."/>
            <person name="Yukphan P."/>
        </authorList>
    </citation>
    <scope>NUCLEOTIDE SEQUENCE</scope>
    <source>
        <strain evidence="3">TBRC 16381</strain>
    </source>
</reference>
<dbReference type="Gene3D" id="3.40.50.300">
    <property type="entry name" value="P-loop containing nucleotide triphosphate hydrolases"/>
    <property type="match status" value="1"/>
</dbReference>
<proteinExistence type="predicted"/>
<evidence type="ECO:0000313" key="4">
    <source>
        <dbReference type="Proteomes" id="UP001431634"/>
    </source>
</evidence>
<gene>
    <name evidence="3" type="ORF">QJV27_09755</name>
</gene>